<dbReference type="GO" id="GO:0002224">
    <property type="term" value="P:toll-like receptor signaling pathway"/>
    <property type="evidence" value="ECO:0007669"/>
    <property type="project" value="InterPro"/>
</dbReference>
<evidence type="ECO:0000256" key="20">
    <source>
        <dbReference type="SAM" id="SignalP"/>
    </source>
</evidence>
<evidence type="ECO:0000256" key="13">
    <source>
        <dbReference type="ARBA" id="ARBA00023170"/>
    </source>
</evidence>
<dbReference type="SMART" id="SM00365">
    <property type="entry name" value="LRR_SD22"/>
    <property type="match status" value="3"/>
</dbReference>
<evidence type="ECO:0000256" key="4">
    <source>
        <dbReference type="ARBA" id="ARBA00022588"/>
    </source>
</evidence>
<evidence type="ECO:0000256" key="16">
    <source>
        <dbReference type="ARBA" id="ARBA00057507"/>
    </source>
</evidence>
<comment type="subcellular location">
    <subcellularLocation>
        <location evidence="1">Membrane</location>
        <topology evidence="1">Single-pass type I membrane protein</topology>
    </subcellularLocation>
</comment>
<name>A0A8T2JJX6_9PIPI</name>
<keyword evidence="12" id="KW-1015">Disulfide bond</keyword>
<keyword evidence="13" id="KW-0675">Receptor</keyword>
<dbReference type="FunFam" id="3.80.10.10:FF:000365">
    <property type="entry name" value="Toll-like receptor 5"/>
    <property type="match status" value="1"/>
</dbReference>
<keyword evidence="5" id="KW-0433">Leucine-rich repeat</keyword>
<sequence>MSRVTIACHLIMILGGSLVVVCQIPACTSTNHIAYFSGCNLTRMPPVKSDVMKLDLGFNYISEVNRDFFPVLNTLGLLYLHSQKTGKLIIRKDGFKNTPNLLELDVASNRLLILDPEAFSGLSLLRNLFLYDSQLNGSILENDYFKELNSLELVDLSSNDITYLRPHPLFYKLYNLEILDLRHNKISSICAGDLHSFERKYFSLMDLSSNKLFKWEAAGSEGCGNPFQKIQFGHLKLSSNGFSVDLTRQVCRTLNGTQIKQLTLDHHAMGSDFGFHNLKNPDNTTFTGLFNSNLKVLDLSKGRIFSLNPFTFSNLTKLEALSLFENKINIISQNAFYGLDSLQWLNLSYNLLGEIYNHQFDNLINVIDIDLQENHIGPIEGKAFQNLHHLKYLNLRSNAIKSIIFCENINPLGAVLLGINKIRTIDSYILNSSFIDLSENNLNDLGKFYKLLQYPLLQHLLLKQNRFSQCYPFFQISKNNQLIYLDLGENMIQLIWNNGQCLDIFRKLSLLLVLHLNQNFLRDLPGGIFNGLDSLQRLNLSSNLLTHLIPGVFPASLEILDLSNNHLYAPSPAVFMSLNKLDLSNNFFMCGCPLVDFLIWLNHTNTTIMGNPEDLYCLHPNYPINLPLYSLNLDYCDEDIVLEPLMFSLFVLTMTFIFILVAPVIVFTRFRGLCFIMYKRIVNFILGSPKQEEGNKACKYDAYFCYSSKDFPWVQDAFFQNLDSQYSQRNEFRLCFEERDFIPGEDHIVNIRDAIWNSKKTICIVTKNFLKDGWCIQAFNYAQSRYFTEMKDVLIMVIVGSLSHYQLMKYQPIRAYVRRCAYLRWPEDYQDVEWFLSRLSYQIIKEKKVGGKLKAETKNSSNLELQNITTIS</sequence>
<comment type="subunit">
    <text evidence="17">Homodimer. Interacts with MYD88 (via TIR domain). Interacts with TICAM1 (via TIR domain). Interacts with UNC93B1; this interaction is essential for proper TLR5 localization to the plasma membrane.</text>
</comment>
<keyword evidence="6 19" id="KW-0812">Transmembrane</keyword>
<dbReference type="InterPro" id="IPR035897">
    <property type="entry name" value="Toll_tir_struct_dom_sf"/>
</dbReference>
<protein>
    <recommendedName>
        <fullName evidence="18">Toll-like receptor 5</fullName>
    </recommendedName>
</protein>
<evidence type="ECO:0000256" key="8">
    <source>
        <dbReference type="ARBA" id="ARBA00022737"/>
    </source>
</evidence>
<evidence type="ECO:0000313" key="22">
    <source>
        <dbReference type="EMBL" id="KAG8443797.1"/>
    </source>
</evidence>
<dbReference type="FunFam" id="3.80.10.10:FF:000306">
    <property type="entry name" value="Toll-like receptor 5"/>
    <property type="match status" value="1"/>
</dbReference>
<dbReference type="AlphaFoldDB" id="A0A8T2JJX6"/>
<dbReference type="InterPro" id="IPR032675">
    <property type="entry name" value="LRR_dom_sf"/>
</dbReference>
<dbReference type="SMART" id="SM00369">
    <property type="entry name" value="LRR_TYP"/>
    <property type="match status" value="11"/>
</dbReference>
<proteinExistence type="inferred from homology"/>
<accession>A0A8T2JJX6</accession>
<dbReference type="GO" id="GO:0005886">
    <property type="term" value="C:plasma membrane"/>
    <property type="evidence" value="ECO:0007669"/>
    <property type="project" value="TreeGrafter"/>
</dbReference>
<dbReference type="OrthoDB" id="6160824at2759"/>
<dbReference type="FunFam" id="3.40.50.10140:FF:000001">
    <property type="entry name" value="Toll-like receptor 2"/>
    <property type="match status" value="1"/>
</dbReference>
<evidence type="ECO:0000256" key="9">
    <source>
        <dbReference type="ARBA" id="ARBA00022859"/>
    </source>
</evidence>
<evidence type="ECO:0000256" key="6">
    <source>
        <dbReference type="ARBA" id="ARBA00022692"/>
    </source>
</evidence>
<evidence type="ECO:0000256" key="2">
    <source>
        <dbReference type="ARBA" id="ARBA00009634"/>
    </source>
</evidence>
<evidence type="ECO:0000256" key="5">
    <source>
        <dbReference type="ARBA" id="ARBA00022614"/>
    </source>
</evidence>
<dbReference type="Gene3D" id="3.80.10.10">
    <property type="entry name" value="Ribonuclease Inhibitor"/>
    <property type="match status" value="3"/>
</dbReference>
<feature type="chain" id="PRO_5035853389" description="Toll-like receptor 5" evidence="20">
    <location>
        <begin position="23"/>
        <end position="872"/>
    </location>
</feature>
<dbReference type="EMBL" id="JAACNH010000004">
    <property type="protein sequence ID" value="KAG8443797.1"/>
    <property type="molecule type" value="Genomic_DNA"/>
</dbReference>
<feature type="signal peptide" evidence="20">
    <location>
        <begin position="1"/>
        <end position="22"/>
    </location>
</feature>
<feature type="domain" description="TIR" evidence="21">
    <location>
        <begin position="698"/>
        <end position="843"/>
    </location>
</feature>
<dbReference type="Pfam" id="PF01582">
    <property type="entry name" value="TIR"/>
    <property type="match status" value="1"/>
</dbReference>
<evidence type="ECO:0000256" key="15">
    <source>
        <dbReference type="ARBA" id="ARBA00023198"/>
    </source>
</evidence>
<comment type="function">
    <text evidence="16">Pattern recognition receptor (PRR) located on the cell surface that participates in the activation of innate immunity and inflammatory response. Recognizes small molecular motifs named pathogen-associated molecular pattern (PAMPs) expressed by pathogens and microbe-associated molecular patterns (MAMPs) usually expressed by resident microbiota. Upon ligand binding such as bacterial flagellins, recruits intracellular adapter proteins MYD88 and TRIF leading to NF-kappa-B activation, cytokine secretion and induction of the inflammatory response. Plays thereby an important role in the relationship between the intestinal epithelium and enteric microbes and contributes to the gut microbiota composition throughout life.</text>
</comment>
<dbReference type="PANTHER" id="PTHR24365">
    <property type="entry name" value="TOLL-LIKE RECEPTOR"/>
    <property type="match status" value="1"/>
</dbReference>
<dbReference type="InterPro" id="IPR000483">
    <property type="entry name" value="Cys-rich_flank_reg_C"/>
</dbReference>
<organism evidence="22 23">
    <name type="scientific">Hymenochirus boettgeri</name>
    <name type="common">Congo dwarf clawed frog</name>
    <dbReference type="NCBI Taxonomy" id="247094"/>
    <lineage>
        <taxon>Eukaryota</taxon>
        <taxon>Metazoa</taxon>
        <taxon>Chordata</taxon>
        <taxon>Craniata</taxon>
        <taxon>Vertebrata</taxon>
        <taxon>Euteleostomi</taxon>
        <taxon>Amphibia</taxon>
        <taxon>Batrachia</taxon>
        <taxon>Anura</taxon>
        <taxon>Pipoidea</taxon>
        <taxon>Pipidae</taxon>
        <taxon>Pipinae</taxon>
        <taxon>Hymenochirus</taxon>
    </lineage>
</organism>
<dbReference type="GO" id="GO:0045087">
    <property type="term" value="P:innate immune response"/>
    <property type="evidence" value="ECO:0007669"/>
    <property type="project" value="UniProtKB-KW"/>
</dbReference>
<keyword evidence="23" id="KW-1185">Reference proteome</keyword>
<reference evidence="22" key="1">
    <citation type="thesis" date="2020" institute="ProQuest LLC" country="789 East Eisenhower Parkway, Ann Arbor, MI, USA">
        <title>Comparative Genomics and Chromosome Evolution.</title>
        <authorList>
            <person name="Mudd A.B."/>
        </authorList>
    </citation>
    <scope>NUCLEOTIDE SEQUENCE</scope>
    <source>
        <strain evidence="22">Female2</strain>
        <tissue evidence="22">Blood</tissue>
    </source>
</reference>
<keyword evidence="9" id="KW-0391">Immunity</keyword>
<keyword evidence="11 19" id="KW-0472">Membrane</keyword>
<dbReference type="InterPro" id="IPR017241">
    <property type="entry name" value="Toll-like_receptor"/>
</dbReference>
<dbReference type="Pfam" id="PF13855">
    <property type="entry name" value="LRR_8"/>
    <property type="match status" value="4"/>
</dbReference>
<dbReference type="GO" id="GO:0006954">
    <property type="term" value="P:inflammatory response"/>
    <property type="evidence" value="ECO:0007669"/>
    <property type="project" value="UniProtKB-KW"/>
</dbReference>
<dbReference type="InterPro" id="IPR000157">
    <property type="entry name" value="TIR_dom"/>
</dbReference>
<evidence type="ECO:0000256" key="3">
    <source>
        <dbReference type="ARBA" id="ARBA00022553"/>
    </source>
</evidence>
<evidence type="ECO:0000256" key="7">
    <source>
        <dbReference type="ARBA" id="ARBA00022729"/>
    </source>
</evidence>
<dbReference type="InterPro" id="IPR001611">
    <property type="entry name" value="Leu-rich_rpt"/>
</dbReference>
<dbReference type="Proteomes" id="UP000812440">
    <property type="component" value="Chromosome 5"/>
</dbReference>
<keyword evidence="15" id="KW-0395">Inflammatory response</keyword>
<keyword evidence="14" id="KW-0325">Glycoprotein</keyword>
<evidence type="ECO:0000256" key="12">
    <source>
        <dbReference type="ARBA" id="ARBA00023157"/>
    </source>
</evidence>
<dbReference type="PROSITE" id="PS50104">
    <property type="entry name" value="TIR"/>
    <property type="match status" value="1"/>
</dbReference>
<evidence type="ECO:0000256" key="14">
    <source>
        <dbReference type="ARBA" id="ARBA00023180"/>
    </source>
</evidence>
<dbReference type="SMART" id="SM00082">
    <property type="entry name" value="LRRCT"/>
    <property type="match status" value="1"/>
</dbReference>
<evidence type="ECO:0000256" key="1">
    <source>
        <dbReference type="ARBA" id="ARBA00004479"/>
    </source>
</evidence>
<dbReference type="PANTHER" id="PTHR24365:SF525">
    <property type="entry name" value="TOLL-LIKE RECEPTOR 5"/>
    <property type="match status" value="1"/>
</dbReference>
<feature type="transmembrane region" description="Helical" evidence="19">
    <location>
        <begin position="645"/>
        <end position="670"/>
    </location>
</feature>
<keyword evidence="7 20" id="KW-0732">Signal</keyword>
<dbReference type="PIRSF" id="PIRSF037595">
    <property type="entry name" value="Toll-like_receptor"/>
    <property type="match status" value="1"/>
</dbReference>
<evidence type="ECO:0000256" key="18">
    <source>
        <dbReference type="ARBA" id="ARBA00072833"/>
    </source>
</evidence>
<keyword evidence="4" id="KW-0399">Innate immunity</keyword>
<dbReference type="Pfam" id="PF00560">
    <property type="entry name" value="LRR_1"/>
    <property type="match status" value="1"/>
</dbReference>
<evidence type="ECO:0000256" key="10">
    <source>
        <dbReference type="ARBA" id="ARBA00022989"/>
    </source>
</evidence>
<keyword evidence="10 19" id="KW-1133">Transmembrane helix</keyword>
<dbReference type="InterPro" id="IPR003591">
    <property type="entry name" value="Leu-rich_rpt_typical-subtyp"/>
</dbReference>
<comment type="caution">
    <text evidence="22">The sequence shown here is derived from an EMBL/GenBank/DDBJ whole genome shotgun (WGS) entry which is preliminary data.</text>
</comment>
<dbReference type="PROSITE" id="PS51450">
    <property type="entry name" value="LRR"/>
    <property type="match status" value="2"/>
</dbReference>
<dbReference type="Gene3D" id="3.40.50.10140">
    <property type="entry name" value="Toll/interleukin-1 receptor homology (TIR) domain"/>
    <property type="match status" value="1"/>
</dbReference>
<dbReference type="SUPFAM" id="SSF52058">
    <property type="entry name" value="L domain-like"/>
    <property type="match status" value="2"/>
</dbReference>
<evidence type="ECO:0000259" key="21">
    <source>
        <dbReference type="PROSITE" id="PS50104"/>
    </source>
</evidence>
<dbReference type="SUPFAM" id="SSF52200">
    <property type="entry name" value="Toll/Interleukin receptor TIR domain"/>
    <property type="match status" value="1"/>
</dbReference>
<evidence type="ECO:0000313" key="23">
    <source>
        <dbReference type="Proteomes" id="UP000812440"/>
    </source>
</evidence>
<gene>
    <name evidence="22" type="ORF">GDO86_009107</name>
</gene>
<comment type="similarity">
    <text evidence="2">Belongs to the Toll-like receptor family.</text>
</comment>
<keyword evidence="3" id="KW-0597">Phosphoprotein</keyword>
<evidence type="ECO:0000256" key="19">
    <source>
        <dbReference type="SAM" id="Phobius"/>
    </source>
</evidence>
<dbReference type="SMART" id="SM00255">
    <property type="entry name" value="TIR"/>
    <property type="match status" value="1"/>
</dbReference>
<dbReference type="GO" id="GO:0004888">
    <property type="term" value="F:transmembrane signaling receptor activity"/>
    <property type="evidence" value="ECO:0007669"/>
    <property type="project" value="InterPro"/>
</dbReference>
<dbReference type="FunFam" id="3.80.10.10:FF:000592">
    <property type="entry name" value="Toll-like receptor 5"/>
    <property type="match status" value="1"/>
</dbReference>
<evidence type="ECO:0000256" key="11">
    <source>
        <dbReference type="ARBA" id="ARBA00023136"/>
    </source>
</evidence>
<keyword evidence="8" id="KW-0677">Repeat</keyword>
<evidence type="ECO:0000256" key="17">
    <source>
        <dbReference type="ARBA" id="ARBA00062299"/>
    </source>
</evidence>